<dbReference type="Pfam" id="PF00856">
    <property type="entry name" value="SET"/>
    <property type="match status" value="1"/>
</dbReference>
<dbReference type="InterPro" id="IPR046341">
    <property type="entry name" value="SET_dom_sf"/>
</dbReference>
<evidence type="ECO:0000259" key="2">
    <source>
        <dbReference type="PROSITE" id="PS50280"/>
    </source>
</evidence>
<dbReference type="Proteomes" id="UP000195570">
    <property type="component" value="Unassembled WGS sequence"/>
</dbReference>
<dbReference type="VEuPathDB" id="TriTrypDB:TEOVI_000591700"/>
<dbReference type="AlphaFoldDB" id="A0A1G4I3A8"/>
<dbReference type="Gene3D" id="6.10.140.2220">
    <property type="match status" value="1"/>
</dbReference>
<proteinExistence type="predicted"/>
<keyword evidence="1" id="KW-0732">Signal</keyword>
<sequence>MLQQLSAHMCINVPRSSSAFAFILILLIGIMDPSQEGAEYLTAVFAKLGVPCRVANTVEKGKHILATADMPAQYSVFEEAPVVSWPSQGYLTLGVPFCLFCLRQRNNADIADEGEHNWNSCAGCGSLFCSESCLASAEMPHRVLCGVLQELRKRECTDGCCRPITKESLANCVAWVVGRIAGAIKQRQFSGKLLEENHRENANSISRQLFHVVTAPFNRFLDAPKNAEFADVDANSWYEEIDKLLREPCRAVLLQSAAAPPSIGADWALEIVDGLLRHDTLERFLGILTLNSQGLNGFVAVPGAAGDMDSPSLPITWVLKGGGIYSLQSAFNHSCVPNVAVLAEGGTHDITLRTLRAIKNGEELTITYIPVENTTRAERQMKLEGYFFTCRCPLCEEEE</sequence>
<dbReference type="PANTHER" id="PTHR12197:SF251">
    <property type="entry name" value="EG:BACR7C10.4 PROTEIN"/>
    <property type="match status" value="1"/>
</dbReference>
<feature type="chain" id="PRO_5009235157" evidence="1">
    <location>
        <begin position="38"/>
        <end position="399"/>
    </location>
</feature>
<dbReference type="InterPro" id="IPR050869">
    <property type="entry name" value="H3K4_H4K5_MeTrfase"/>
</dbReference>
<dbReference type="GeneID" id="92379856"/>
<keyword evidence="4" id="KW-1185">Reference proteome</keyword>
<protein>
    <submittedName>
        <fullName evidence="3">SET domain containing protein, putative</fullName>
    </submittedName>
</protein>
<dbReference type="SUPFAM" id="SSF82199">
    <property type="entry name" value="SET domain"/>
    <property type="match status" value="1"/>
</dbReference>
<accession>A0A1G4I3A8</accession>
<organism evidence="3 4">
    <name type="scientific">Trypanosoma equiperdum</name>
    <dbReference type="NCBI Taxonomy" id="5694"/>
    <lineage>
        <taxon>Eukaryota</taxon>
        <taxon>Discoba</taxon>
        <taxon>Euglenozoa</taxon>
        <taxon>Kinetoplastea</taxon>
        <taxon>Metakinetoplastina</taxon>
        <taxon>Trypanosomatida</taxon>
        <taxon>Trypanosomatidae</taxon>
        <taxon>Trypanosoma</taxon>
    </lineage>
</organism>
<reference evidence="3" key="1">
    <citation type="submission" date="2016-09" db="EMBL/GenBank/DDBJ databases">
        <authorList>
            <person name="Hebert L."/>
            <person name="Moumen B."/>
        </authorList>
    </citation>
    <scope>NUCLEOTIDE SEQUENCE [LARGE SCALE GENOMIC DNA]</scope>
    <source>
        <strain evidence="3">OVI</strain>
    </source>
</reference>
<comment type="caution">
    <text evidence="3">The sequence shown here is derived from an EMBL/GenBank/DDBJ whole genome shotgun (WGS) entry which is preliminary data.</text>
</comment>
<dbReference type="CDD" id="cd20071">
    <property type="entry name" value="SET_SMYD"/>
    <property type="match status" value="1"/>
</dbReference>
<dbReference type="PANTHER" id="PTHR12197">
    <property type="entry name" value="HISTONE-LYSINE N-METHYLTRANSFERASE SMYD"/>
    <property type="match status" value="1"/>
</dbReference>
<gene>
    <name evidence="3" type="ORF">TEOVI_000591700</name>
</gene>
<dbReference type="InterPro" id="IPR001214">
    <property type="entry name" value="SET_dom"/>
</dbReference>
<feature type="domain" description="SET" evidence="2">
    <location>
        <begin position="50"/>
        <end position="369"/>
    </location>
</feature>
<dbReference type="PROSITE" id="PS50280">
    <property type="entry name" value="SET"/>
    <property type="match status" value="1"/>
</dbReference>
<feature type="signal peptide" evidence="1">
    <location>
        <begin position="1"/>
        <end position="37"/>
    </location>
</feature>
<dbReference type="EMBL" id="CZPT02000516">
    <property type="protein sequence ID" value="SCU66191.1"/>
    <property type="molecule type" value="Genomic_DNA"/>
</dbReference>
<evidence type="ECO:0000313" key="3">
    <source>
        <dbReference type="EMBL" id="SCU66191.1"/>
    </source>
</evidence>
<dbReference type="GO" id="GO:0005634">
    <property type="term" value="C:nucleus"/>
    <property type="evidence" value="ECO:0007669"/>
    <property type="project" value="TreeGrafter"/>
</dbReference>
<dbReference type="Gene3D" id="2.170.270.10">
    <property type="entry name" value="SET domain"/>
    <property type="match status" value="2"/>
</dbReference>
<evidence type="ECO:0000256" key="1">
    <source>
        <dbReference type="SAM" id="SignalP"/>
    </source>
</evidence>
<dbReference type="Gene3D" id="1.10.220.160">
    <property type="match status" value="1"/>
</dbReference>
<name>A0A1G4I3A8_TRYEQ</name>
<dbReference type="RefSeq" id="XP_067077666.1">
    <property type="nucleotide sequence ID" value="XM_067221565.1"/>
</dbReference>
<evidence type="ECO:0000313" key="4">
    <source>
        <dbReference type="Proteomes" id="UP000195570"/>
    </source>
</evidence>